<gene>
    <name evidence="4" type="ORF">K8089_00805</name>
</gene>
<comment type="caution">
    <text evidence="4">The sequence shown here is derived from an EMBL/GenBank/DDBJ whole genome shotgun (WGS) entry which is preliminary data.</text>
</comment>
<evidence type="ECO:0000259" key="3">
    <source>
        <dbReference type="Pfam" id="PF18962"/>
    </source>
</evidence>
<evidence type="ECO:0000313" key="4">
    <source>
        <dbReference type="EMBL" id="MCG2417541.1"/>
    </source>
</evidence>
<dbReference type="EMBL" id="JAIRBA010000001">
    <property type="protein sequence ID" value="MCG2417541.1"/>
    <property type="molecule type" value="Genomic_DNA"/>
</dbReference>
<feature type="signal peptide" evidence="2">
    <location>
        <begin position="1"/>
        <end position="18"/>
    </location>
</feature>
<dbReference type="Pfam" id="PF18962">
    <property type="entry name" value="Por_Secre_tail"/>
    <property type="match status" value="1"/>
</dbReference>
<dbReference type="NCBIfam" id="TIGR02608">
    <property type="entry name" value="delta_60_rpt"/>
    <property type="match status" value="6"/>
</dbReference>
<keyword evidence="5" id="KW-1185">Reference proteome</keyword>
<evidence type="ECO:0000313" key="5">
    <source>
        <dbReference type="Proteomes" id="UP001139461"/>
    </source>
</evidence>
<dbReference type="Pfam" id="PF17164">
    <property type="entry name" value="DUF5122"/>
    <property type="match status" value="3"/>
</dbReference>
<reference evidence="4" key="1">
    <citation type="submission" date="2021-09" db="EMBL/GenBank/DDBJ databases">
        <title>Genome of Aequorivita sp. strain F47161.</title>
        <authorList>
            <person name="Wang Y."/>
        </authorList>
    </citation>
    <scope>NUCLEOTIDE SEQUENCE</scope>
    <source>
        <strain evidence="4">F47161</strain>
    </source>
</reference>
<feature type="chain" id="PRO_5040990370" evidence="2">
    <location>
        <begin position="19"/>
        <end position="493"/>
    </location>
</feature>
<dbReference type="InterPro" id="IPR013431">
    <property type="entry name" value="Delta_60_rpt"/>
</dbReference>
<dbReference type="Gene3D" id="2.80.10.50">
    <property type="match status" value="2"/>
</dbReference>
<feature type="domain" description="Secretion system C-terminal sorting" evidence="3">
    <location>
        <begin position="425"/>
        <end position="486"/>
    </location>
</feature>
<dbReference type="InterPro" id="IPR026444">
    <property type="entry name" value="Secre_tail"/>
</dbReference>
<dbReference type="NCBIfam" id="TIGR04183">
    <property type="entry name" value="Por_Secre_tail"/>
    <property type="match status" value="1"/>
</dbReference>
<evidence type="ECO:0000256" key="1">
    <source>
        <dbReference type="ARBA" id="ARBA00022729"/>
    </source>
</evidence>
<protein>
    <submittedName>
        <fullName evidence="4">T9SS type A sorting domain-containing protein</fullName>
    </submittedName>
</protein>
<sequence>MKKPLLFFAFLITFVSFAQDGSLDLSFGDDGVVITDLHEGSNFSSAVIEQLDGKVISGGFSFVNSTEENALIRYNLDGTVDTSFGNNGVLITPIVGNLDLKFQQGNKLIVSGSVDHSTGNISLFRYLSDGTLDNTFATNGVLATDLPNGNLYKINLFDDDSFLLTGSYNANNIFFIVFQKYLNNGTLDTSFGNNGRIINQIGSPDSFIDEVKIHSNSIYVLAPKQSYNDFVISVLKFTEDYILDDNFGTNGIATTSIDIIPGNSQKSIAFDLFDDGSIYLAGGHGNCDDFYMAFHAKLKPDGEKDTSFGNYGVQVLSSNYYMPEQVIIQENNRVLIAGNVSECFEWSFATISRYFSDGFEDASFNLQDDGQEVFFDDMQILADGKIIMVGTTPWYNGNFGSDFAIVRYNNNTLSISEFENQKTTIYPNPSNGIFTIERELFSENTPFQITDITGKIIILGELTEKQTQLNLSSAQSGVYFLKTSNSVFRLMKN</sequence>
<proteinExistence type="predicted"/>
<organism evidence="4 5">
    <name type="scientific">Aequorivita vitellina</name>
    <dbReference type="NCBI Taxonomy" id="2874475"/>
    <lineage>
        <taxon>Bacteria</taxon>
        <taxon>Pseudomonadati</taxon>
        <taxon>Bacteroidota</taxon>
        <taxon>Flavobacteriia</taxon>
        <taxon>Flavobacteriales</taxon>
        <taxon>Flavobacteriaceae</taxon>
        <taxon>Aequorivita</taxon>
    </lineage>
</organism>
<name>A0A9X1QT75_9FLAO</name>
<evidence type="ECO:0000256" key="2">
    <source>
        <dbReference type="SAM" id="SignalP"/>
    </source>
</evidence>
<dbReference type="Proteomes" id="UP001139461">
    <property type="component" value="Unassembled WGS sequence"/>
</dbReference>
<accession>A0A9X1QT75</accession>
<dbReference type="AlphaFoldDB" id="A0A9X1QT75"/>
<keyword evidence="1 2" id="KW-0732">Signal</keyword>